<comment type="caution">
    <text evidence="1">The sequence shown here is derived from an EMBL/GenBank/DDBJ whole genome shotgun (WGS) entry which is preliminary data.</text>
</comment>
<evidence type="ECO:0000313" key="1">
    <source>
        <dbReference type="EMBL" id="GJE94644.1"/>
    </source>
</evidence>
<name>A0A9P3LHG6_9APHY</name>
<keyword evidence="2" id="KW-1185">Reference proteome</keyword>
<organism evidence="1 2">
    <name type="scientific">Phanerochaete sordida</name>
    <dbReference type="NCBI Taxonomy" id="48140"/>
    <lineage>
        <taxon>Eukaryota</taxon>
        <taxon>Fungi</taxon>
        <taxon>Dikarya</taxon>
        <taxon>Basidiomycota</taxon>
        <taxon>Agaricomycotina</taxon>
        <taxon>Agaricomycetes</taxon>
        <taxon>Polyporales</taxon>
        <taxon>Phanerochaetaceae</taxon>
        <taxon>Phanerochaete</taxon>
    </lineage>
</organism>
<dbReference type="AlphaFoldDB" id="A0A9P3LHG6"/>
<dbReference type="EMBL" id="BPQB01000042">
    <property type="protein sequence ID" value="GJE94644.1"/>
    <property type="molecule type" value="Genomic_DNA"/>
</dbReference>
<protein>
    <submittedName>
        <fullName evidence="1">Uncharacterized protein</fullName>
    </submittedName>
</protein>
<evidence type="ECO:0000313" key="2">
    <source>
        <dbReference type="Proteomes" id="UP000703269"/>
    </source>
</evidence>
<proteinExistence type="predicted"/>
<gene>
    <name evidence="1" type="ORF">PsYK624_108150</name>
</gene>
<sequence length="62" mass="6971">MWLADTASLVDKRHLGPAGSSLVVGEVPMQACRWHRTRRRGRHACRIAVRRASAHRAEEPEA</sequence>
<dbReference type="Proteomes" id="UP000703269">
    <property type="component" value="Unassembled WGS sequence"/>
</dbReference>
<reference evidence="1 2" key="1">
    <citation type="submission" date="2021-08" db="EMBL/GenBank/DDBJ databases">
        <title>Draft Genome Sequence of Phanerochaete sordida strain YK-624.</title>
        <authorList>
            <person name="Mori T."/>
            <person name="Dohra H."/>
            <person name="Suzuki T."/>
            <person name="Kawagishi H."/>
            <person name="Hirai H."/>
        </authorList>
    </citation>
    <scope>NUCLEOTIDE SEQUENCE [LARGE SCALE GENOMIC DNA]</scope>
    <source>
        <strain evidence="1 2">YK-624</strain>
    </source>
</reference>
<accession>A0A9P3LHG6</accession>